<gene>
    <name evidence="1" type="ORF">TNCV_3295131</name>
</gene>
<proteinExistence type="predicted"/>
<name>A0A8X6SXJ5_TRICX</name>
<dbReference type="AlphaFoldDB" id="A0A8X6SXJ5"/>
<accession>A0A8X6SXJ5</accession>
<evidence type="ECO:0000313" key="1">
    <source>
        <dbReference type="EMBL" id="GFY21869.1"/>
    </source>
</evidence>
<sequence>MAYRPSDSPTLMDVAERPLQDDATRWQGVGRQSEAICCWNLWGLRNVLPTLWKQFIEAGTVVHRPGEGHKRATTRAEDRYVRLLAERYRSVTAIQLPHNLYNAIEISFSRITVTQRLNAGGLMLWAGIVAYRTFMRLIKKKGTLTNQ</sequence>
<evidence type="ECO:0000313" key="2">
    <source>
        <dbReference type="Proteomes" id="UP000887159"/>
    </source>
</evidence>
<keyword evidence="2" id="KW-1185">Reference proteome</keyword>
<reference evidence="1" key="1">
    <citation type="submission" date="2020-08" db="EMBL/GenBank/DDBJ databases">
        <title>Multicomponent nature underlies the extraordinary mechanical properties of spider dragline silk.</title>
        <authorList>
            <person name="Kono N."/>
            <person name="Nakamura H."/>
            <person name="Mori M."/>
            <person name="Yoshida Y."/>
            <person name="Ohtoshi R."/>
            <person name="Malay A.D."/>
            <person name="Moran D.A.P."/>
            <person name="Tomita M."/>
            <person name="Numata K."/>
            <person name="Arakawa K."/>
        </authorList>
    </citation>
    <scope>NUCLEOTIDE SEQUENCE</scope>
</reference>
<dbReference type="Proteomes" id="UP000887159">
    <property type="component" value="Unassembled WGS sequence"/>
</dbReference>
<organism evidence="1 2">
    <name type="scientific">Trichonephila clavipes</name>
    <name type="common">Golden silk orbweaver</name>
    <name type="synonym">Nephila clavipes</name>
    <dbReference type="NCBI Taxonomy" id="2585209"/>
    <lineage>
        <taxon>Eukaryota</taxon>
        <taxon>Metazoa</taxon>
        <taxon>Ecdysozoa</taxon>
        <taxon>Arthropoda</taxon>
        <taxon>Chelicerata</taxon>
        <taxon>Arachnida</taxon>
        <taxon>Araneae</taxon>
        <taxon>Araneomorphae</taxon>
        <taxon>Entelegynae</taxon>
        <taxon>Araneoidea</taxon>
        <taxon>Nephilidae</taxon>
        <taxon>Trichonephila</taxon>
    </lineage>
</organism>
<protein>
    <submittedName>
        <fullName evidence="1">HTH_Tnp_Tc3_2 domain-containing protein</fullName>
    </submittedName>
</protein>
<comment type="caution">
    <text evidence="1">The sequence shown here is derived from an EMBL/GenBank/DDBJ whole genome shotgun (WGS) entry which is preliminary data.</text>
</comment>
<dbReference type="EMBL" id="BMAU01021359">
    <property type="protein sequence ID" value="GFY21869.1"/>
    <property type="molecule type" value="Genomic_DNA"/>
</dbReference>